<feature type="region of interest" description="Disordered" evidence="13">
    <location>
        <begin position="86"/>
        <end position="106"/>
    </location>
</feature>
<dbReference type="AlphaFoldDB" id="A0A8X6Q829"/>
<evidence type="ECO:0000256" key="7">
    <source>
        <dbReference type="ARBA" id="ARBA00023053"/>
    </source>
</evidence>
<evidence type="ECO:0000256" key="4">
    <source>
        <dbReference type="ARBA" id="ARBA00022461"/>
    </source>
</evidence>
<keyword evidence="3 12" id="KW-0813">Transport</keyword>
<keyword evidence="10 12" id="KW-0739">Sodium transport</keyword>
<dbReference type="InterPro" id="IPR001873">
    <property type="entry name" value="ENaC"/>
</dbReference>
<dbReference type="EMBL" id="BMAW01077242">
    <property type="protein sequence ID" value="GFU05346.1"/>
    <property type="molecule type" value="Genomic_DNA"/>
</dbReference>
<evidence type="ECO:0000256" key="2">
    <source>
        <dbReference type="ARBA" id="ARBA00007193"/>
    </source>
</evidence>
<keyword evidence="7" id="KW-0915">Sodium</keyword>
<protein>
    <submittedName>
        <fullName evidence="14">Uncharacterized protein</fullName>
    </submittedName>
</protein>
<comment type="subcellular location">
    <subcellularLocation>
        <location evidence="1">Membrane</location>
        <topology evidence="1">Multi-pass membrane protein</topology>
    </subcellularLocation>
</comment>
<comment type="caution">
    <text evidence="14">The sequence shown here is derived from an EMBL/GenBank/DDBJ whole genome shotgun (WGS) entry which is preliminary data.</text>
</comment>
<dbReference type="OrthoDB" id="6418666at2759"/>
<reference evidence="14" key="1">
    <citation type="submission" date="2020-08" db="EMBL/GenBank/DDBJ databases">
        <title>Multicomponent nature underlies the extraordinary mechanical properties of spider dragline silk.</title>
        <authorList>
            <person name="Kono N."/>
            <person name="Nakamura H."/>
            <person name="Mori M."/>
            <person name="Yoshida Y."/>
            <person name="Ohtoshi R."/>
            <person name="Malay A.D."/>
            <person name="Moran D.A.P."/>
            <person name="Tomita M."/>
            <person name="Numata K."/>
            <person name="Arakawa K."/>
        </authorList>
    </citation>
    <scope>NUCLEOTIDE SEQUENCE</scope>
</reference>
<keyword evidence="9" id="KW-0472">Membrane</keyword>
<evidence type="ECO:0000256" key="3">
    <source>
        <dbReference type="ARBA" id="ARBA00022448"/>
    </source>
</evidence>
<accession>A0A8X6Q829</accession>
<keyword evidence="15" id="KW-1185">Reference proteome</keyword>
<keyword evidence="11 12" id="KW-0407">Ion channel</keyword>
<evidence type="ECO:0000256" key="12">
    <source>
        <dbReference type="RuleBase" id="RU000679"/>
    </source>
</evidence>
<evidence type="ECO:0000313" key="15">
    <source>
        <dbReference type="Proteomes" id="UP000887013"/>
    </source>
</evidence>
<sequence length="471" mass="53617">MFQGKKFWYGAPSFPSYSLNQWLIAQVRENLGVHCEHLWFPLSNNKLLATVQSLSHHGGHQSGEPGCYTLTLYDAKHIAWQDRMNAPGIPTKESTAGPTPRTVYPGKQPRKSCWRWLALFNLENNMTRTLEDLSKFGLRQSDLLEVCGVNTESGVSPCKNFVSIIASDEKGYPNNCVAIESLWGQPNAKEKQIEVTGKILMALKMKPEEYISYTDLVQAHILMHDSHSIGNPMKEGITLEAGMSHNLFVNKRITTRLPYPYKTNCTDYLKLWKENGGHGPLTEKACEDKCKMEQMMETFGCVGQSITYPNNNSICMNGSIFPSLAILDKCSVQCSEACEEIIYNLRTEVKFDQAERHCTVESDFFLRYRALRVGTRLHNDPPETGIGEPVTEVEDGRILRRFMYLGDGAANCRDVQLHWWIHGHVVRNFSGIPLRFSRNPRLFDHLSLPEQKEAQETFNTQKLSHVKKSMY</sequence>
<evidence type="ECO:0000256" key="1">
    <source>
        <dbReference type="ARBA" id="ARBA00004141"/>
    </source>
</evidence>
<dbReference type="Pfam" id="PF00858">
    <property type="entry name" value="ASC"/>
    <property type="match status" value="1"/>
</dbReference>
<name>A0A8X6Q829_NEPPI</name>
<comment type="similarity">
    <text evidence="2 12">Belongs to the amiloride-sensitive sodium channel (TC 1.A.6) family.</text>
</comment>
<proteinExistence type="inferred from homology"/>
<keyword evidence="6" id="KW-1133">Transmembrane helix</keyword>
<keyword evidence="5 12" id="KW-0812">Transmembrane</keyword>
<evidence type="ECO:0000256" key="5">
    <source>
        <dbReference type="ARBA" id="ARBA00022692"/>
    </source>
</evidence>
<evidence type="ECO:0000256" key="13">
    <source>
        <dbReference type="SAM" id="MobiDB-lite"/>
    </source>
</evidence>
<dbReference type="GO" id="GO:0015280">
    <property type="term" value="F:ligand-gated sodium channel activity"/>
    <property type="evidence" value="ECO:0007669"/>
    <property type="project" value="TreeGrafter"/>
</dbReference>
<evidence type="ECO:0000256" key="6">
    <source>
        <dbReference type="ARBA" id="ARBA00022989"/>
    </source>
</evidence>
<dbReference type="GO" id="GO:0005886">
    <property type="term" value="C:plasma membrane"/>
    <property type="evidence" value="ECO:0007669"/>
    <property type="project" value="TreeGrafter"/>
</dbReference>
<dbReference type="PANTHER" id="PTHR11690">
    <property type="entry name" value="AMILORIDE-SENSITIVE SODIUM CHANNEL-RELATED"/>
    <property type="match status" value="1"/>
</dbReference>
<keyword evidence="4 12" id="KW-0894">Sodium channel</keyword>
<organism evidence="14 15">
    <name type="scientific">Nephila pilipes</name>
    <name type="common">Giant wood spider</name>
    <name type="synonym">Nephila maculata</name>
    <dbReference type="NCBI Taxonomy" id="299642"/>
    <lineage>
        <taxon>Eukaryota</taxon>
        <taxon>Metazoa</taxon>
        <taxon>Ecdysozoa</taxon>
        <taxon>Arthropoda</taxon>
        <taxon>Chelicerata</taxon>
        <taxon>Arachnida</taxon>
        <taxon>Araneae</taxon>
        <taxon>Araneomorphae</taxon>
        <taxon>Entelegynae</taxon>
        <taxon>Araneoidea</taxon>
        <taxon>Nephilidae</taxon>
        <taxon>Nephila</taxon>
    </lineage>
</organism>
<dbReference type="PANTHER" id="PTHR11690:SF248">
    <property type="entry name" value="PICKPOCKET 17, ISOFORM A"/>
    <property type="match status" value="1"/>
</dbReference>
<keyword evidence="8 12" id="KW-0406">Ion transport</keyword>
<evidence type="ECO:0000256" key="11">
    <source>
        <dbReference type="ARBA" id="ARBA00023303"/>
    </source>
</evidence>
<dbReference type="Proteomes" id="UP000887013">
    <property type="component" value="Unassembled WGS sequence"/>
</dbReference>
<evidence type="ECO:0000256" key="8">
    <source>
        <dbReference type="ARBA" id="ARBA00023065"/>
    </source>
</evidence>
<evidence type="ECO:0000256" key="9">
    <source>
        <dbReference type="ARBA" id="ARBA00023136"/>
    </source>
</evidence>
<gene>
    <name evidence="14" type="primary">AVEN_228817_1</name>
    <name evidence="14" type="ORF">NPIL_36051</name>
</gene>
<evidence type="ECO:0000256" key="10">
    <source>
        <dbReference type="ARBA" id="ARBA00023201"/>
    </source>
</evidence>
<evidence type="ECO:0000313" key="14">
    <source>
        <dbReference type="EMBL" id="GFU05346.1"/>
    </source>
</evidence>